<dbReference type="InterPro" id="IPR012336">
    <property type="entry name" value="Thioredoxin-like_fold"/>
</dbReference>
<keyword evidence="3" id="KW-1185">Reference proteome</keyword>
<accession>A0A061JIU5</accession>
<dbReference type="SUPFAM" id="SSF52833">
    <property type="entry name" value="Thioredoxin-like"/>
    <property type="match status" value="1"/>
</dbReference>
<dbReference type="Proteomes" id="UP000026922">
    <property type="component" value="Unassembled WGS sequence"/>
</dbReference>
<dbReference type="AlphaFoldDB" id="A0A061JIU5"/>
<feature type="domain" description="Thioredoxin-like fold" evidence="1">
    <location>
        <begin position="60"/>
        <end position="198"/>
    </location>
</feature>
<sequence length="230" mass="26486">MGLSVLCIGVGICVNRWMPLASRKDDLKSQEVMQERYIKTAFSQEKKNFYLSFRYPGNVPVTHTLIAFTSLACHVCSAFHNETFLKIQSSDLYTSGALRVIFVEYPADRVSFFSSGYVWACKNPGSARDRLMKNQSTWNFHNESEQSAEKVENLKLEKVKKILKTSKTLSKKELTTLFEKKMQAQKVFGITDVPFFVLYQPNRSKGNRIKTRVGEVEWDTFHLWLESSNP</sequence>
<reference evidence="2 3" key="1">
    <citation type="journal article" date="2013" name="Genome Announc.">
        <title>Draft Genome Sequence of Holospora undulata Strain HU1, a Micronucleus-Specific Symbiont of the Ciliate Paramecium caudatum.</title>
        <authorList>
            <person name="Dohra H."/>
            <person name="Suzuki H."/>
            <person name="Suzuki T."/>
            <person name="Tanaka K."/>
            <person name="Fujishima M."/>
        </authorList>
    </citation>
    <scope>NUCLEOTIDE SEQUENCE [LARGE SCALE GENOMIC DNA]</scope>
    <source>
        <strain evidence="2 3">HU1</strain>
    </source>
</reference>
<organism evidence="2 3">
    <name type="scientific">Holospora undulata HU1</name>
    <dbReference type="NCBI Taxonomy" id="1321371"/>
    <lineage>
        <taxon>Bacteria</taxon>
        <taxon>Pseudomonadati</taxon>
        <taxon>Pseudomonadota</taxon>
        <taxon>Alphaproteobacteria</taxon>
        <taxon>Holosporales</taxon>
        <taxon>Holosporaceae</taxon>
        <taxon>Holospora</taxon>
    </lineage>
</organism>
<evidence type="ECO:0000259" key="1">
    <source>
        <dbReference type="Pfam" id="PF13462"/>
    </source>
</evidence>
<gene>
    <name evidence="2" type="ORF">K737_300393</name>
</gene>
<proteinExistence type="predicted"/>
<evidence type="ECO:0000313" key="2">
    <source>
        <dbReference type="EMBL" id="ETZ05174.1"/>
    </source>
</evidence>
<protein>
    <recommendedName>
        <fullName evidence="1">Thioredoxin-like fold domain-containing protein</fullName>
    </recommendedName>
</protein>
<dbReference type="Gene3D" id="3.40.30.10">
    <property type="entry name" value="Glutaredoxin"/>
    <property type="match status" value="1"/>
</dbReference>
<dbReference type="InterPro" id="IPR036249">
    <property type="entry name" value="Thioredoxin-like_sf"/>
</dbReference>
<dbReference type="Pfam" id="PF13462">
    <property type="entry name" value="Thioredoxin_4"/>
    <property type="match status" value="1"/>
</dbReference>
<comment type="caution">
    <text evidence="2">The sequence shown here is derived from an EMBL/GenBank/DDBJ whole genome shotgun (WGS) entry which is preliminary data.</text>
</comment>
<dbReference type="EMBL" id="ARPM03000102">
    <property type="protein sequence ID" value="ETZ05174.1"/>
    <property type="molecule type" value="Genomic_DNA"/>
</dbReference>
<evidence type="ECO:0000313" key="3">
    <source>
        <dbReference type="Proteomes" id="UP000026922"/>
    </source>
</evidence>
<name>A0A061JIU5_9PROT</name>